<dbReference type="NCBIfam" id="TIGR03486">
    <property type="entry name" value="cas_csx13_C"/>
    <property type="match status" value="1"/>
</dbReference>
<protein>
    <submittedName>
        <fullName evidence="1">Type I-MYXAN CRISPR-associated Cas8a1/Cmx1</fullName>
    </submittedName>
</protein>
<gene>
    <name evidence="1" type="primary">cas8a1</name>
    <name evidence="1" type="ORF">IQ249_02245</name>
</gene>
<dbReference type="AlphaFoldDB" id="A0A8J7B6R3"/>
<reference evidence="1" key="1">
    <citation type="submission" date="2020-10" db="EMBL/GenBank/DDBJ databases">
        <authorList>
            <person name="Castelo-Branco R."/>
            <person name="Eusebio N."/>
            <person name="Adriana R."/>
            <person name="Vieira A."/>
            <person name="Brugerolle De Fraissinette N."/>
            <person name="Rezende De Castro R."/>
            <person name="Schneider M.P."/>
            <person name="Vasconcelos V."/>
            <person name="Leao P.N."/>
        </authorList>
    </citation>
    <scope>NUCLEOTIDE SEQUENCE</scope>
    <source>
        <strain evidence="1">LEGE 07157</strain>
    </source>
</reference>
<keyword evidence="2" id="KW-1185">Reference proteome</keyword>
<name>A0A8J7B6R3_9CYAN</name>
<evidence type="ECO:0000313" key="1">
    <source>
        <dbReference type="EMBL" id="MBE9114709.1"/>
    </source>
</evidence>
<dbReference type="GO" id="GO:0051607">
    <property type="term" value="P:defense response to virus"/>
    <property type="evidence" value="ECO:0007669"/>
    <property type="project" value="InterPro"/>
</dbReference>
<accession>A0A8J7B6R3</accession>
<dbReference type="NCBIfam" id="TIGR03485">
    <property type="entry name" value="cas_csx13_N"/>
    <property type="match status" value="1"/>
</dbReference>
<organism evidence="1 2">
    <name type="scientific">Lusitaniella coriacea LEGE 07157</name>
    <dbReference type="NCBI Taxonomy" id="945747"/>
    <lineage>
        <taxon>Bacteria</taxon>
        <taxon>Bacillati</taxon>
        <taxon>Cyanobacteriota</taxon>
        <taxon>Cyanophyceae</taxon>
        <taxon>Spirulinales</taxon>
        <taxon>Lusitaniellaceae</taxon>
        <taxon>Lusitaniella</taxon>
    </lineage>
</organism>
<dbReference type="InterPro" id="IPR027811">
    <property type="entry name" value="CRISPR-assoc_Csx13_C"/>
</dbReference>
<evidence type="ECO:0000313" key="2">
    <source>
        <dbReference type="Proteomes" id="UP000654482"/>
    </source>
</evidence>
<dbReference type="EMBL" id="JADEWZ010000002">
    <property type="protein sequence ID" value="MBE9114709.1"/>
    <property type="molecule type" value="Genomic_DNA"/>
</dbReference>
<sequence length="492" mass="55685">MTTIDYHLGDSSITLLHRAGLAGLWMTLKQLEIEKVQTIQGLKWELRDRAITLSWDGKDIDVLDCLLKEAYQLDDGLIALRGLDSKTMNLQVQVTMHQGILGTFLQHNSTHKSKGVVSKSFLLEDDKPEIVVKHKALNSYVYQTFAKNLCDKKGGLSSKPISVAGWLSPGAVVKHTAFSSNTSFEELPEQALLLLFAPVACCYYSLRSQLRDKRAQYALVIPEITNLRTYAEYRQSSNFREAGYLDFCAYGLGDAGLRFLTQEKASEKLGKCQVITLGTVAWSSQQKTRTGLYVVEPDYQVCQTYEACKSHLSDRVVESSNGTFIPKSLAREFIAENLARNTPWYSGISDVITSNELFNRLTYEREGLNQMVKETEWDTKDEKLFVEACHEAISYTYGQLARYAQKRGEVPNFDRETVKIRTSLGRCKNAETFREFISSFFAKAGKIPTLQEHWTELMNMILCDWKKSRDLALLALASYKGKGLQEDDPIDI</sequence>
<comment type="caution">
    <text evidence="1">The sequence shown here is derived from an EMBL/GenBank/DDBJ whole genome shotgun (WGS) entry which is preliminary data.</text>
</comment>
<proteinExistence type="predicted"/>
<dbReference type="Proteomes" id="UP000654482">
    <property type="component" value="Unassembled WGS sequence"/>
</dbReference>
<dbReference type="InterPro" id="IPR019989">
    <property type="entry name" value="CRISPR-assoc_Csx13_N"/>
</dbReference>
<dbReference type="RefSeq" id="WP_194027792.1">
    <property type="nucleotide sequence ID" value="NZ_JADEWZ010000002.1"/>
</dbReference>